<comment type="caution">
    <text evidence="1">The sequence shown here is derived from an EMBL/GenBank/DDBJ whole genome shotgun (WGS) entry which is preliminary data.</text>
</comment>
<reference evidence="1 2" key="1">
    <citation type="submission" date="2018-03" db="EMBL/GenBank/DDBJ databases">
        <title>Genomic Encyclopedia of Archaeal and Bacterial Type Strains, Phase II (KMG-II): from individual species to whole genera.</title>
        <authorList>
            <person name="Goeker M."/>
        </authorList>
    </citation>
    <scope>NUCLEOTIDE SEQUENCE [LARGE SCALE GENOMIC DNA]</scope>
    <source>
        <strain evidence="1 2">DSM 44720</strain>
    </source>
</reference>
<sequence>MNRVDSSPELERLTEQEAFANLRTVLELCAAGEVKCSDKTSRPSAATIRTIGSHLAQGDFYAEDPIAAFAWPLLLQAGGFAALDGTRLRLTPKGRSVLGKPSAESIRHLWRRWLTHAVIDEFSRIEQIKGQHAPNVLTSAKTRRRMVATGVGHLS</sequence>
<accession>A0A2T0SP26</accession>
<dbReference type="Proteomes" id="UP000239494">
    <property type="component" value="Unassembled WGS sequence"/>
</dbReference>
<dbReference type="AlphaFoldDB" id="A0A2T0SP26"/>
<evidence type="ECO:0000313" key="2">
    <source>
        <dbReference type="Proteomes" id="UP000239494"/>
    </source>
</evidence>
<evidence type="ECO:0000313" key="1">
    <source>
        <dbReference type="EMBL" id="PRY35123.1"/>
    </source>
</evidence>
<keyword evidence="2" id="KW-1185">Reference proteome</keyword>
<name>A0A2T0SP26_9PSEU</name>
<proteinExistence type="predicted"/>
<dbReference type="EMBL" id="PVTF01000014">
    <property type="protein sequence ID" value="PRY35123.1"/>
    <property type="molecule type" value="Genomic_DNA"/>
</dbReference>
<organism evidence="1 2">
    <name type="scientific">Umezawaea tangerina</name>
    <dbReference type="NCBI Taxonomy" id="84725"/>
    <lineage>
        <taxon>Bacteria</taxon>
        <taxon>Bacillati</taxon>
        <taxon>Actinomycetota</taxon>
        <taxon>Actinomycetes</taxon>
        <taxon>Pseudonocardiales</taxon>
        <taxon>Pseudonocardiaceae</taxon>
        <taxon>Umezawaea</taxon>
    </lineage>
</organism>
<gene>
    <name evidence="1" type="ORF">CLV43_11441</name>
</gene>
<protein>
    <submittedName>
        <fullName evidence="1">Uncharacterized protein</fullName>
    </submittedName>
</protein>